<name>A0A7K1SP95_9BACT</name>
<accession>A0A7K1SP95</accession>
<dbReference type="AlphaFoldDB" id="A0A7K1SP95"/>
<dbReference type="RefSeq" id="WP_157590438.1">
    <property type="nucleotide sequence ID" value="NZ_WPIN01000025.1"/>
</dbReference>
<keyword evidence="2" id="KW-1185">Reference proteome</keyword>
<evidence type="ECO:0000313" key="1">
    <source>
        <dbReference type="EMBL" id="MVM35634.1"/>
    </source>
</evidence>
<reference evidence="1 2" key="1">
    <citation type="submission" date="2019-12" db="EMBL/GenBank/DDBJ databases">
        <title>Spirosoma sp. HMF4905 genome sequencing and assembly.</title>
        <authorList>
            <person name="Kang H."/>
            <person name="Cha I."/>
            <person name="Kim H."/>
            <person name="Joh K."/>
        </authorList>
    </citation>
    <scope>NUCLEOTIDE SEQUENCE [LARGE SCALE GENOMIC DNA]</scope>
    <source>
        <strain evidence="1 2">HMF4905</strain>
    </source>
</reference>
<dbReference type="InterPro" id="IPR008979">
    <property type="entry name" value="Galactose-bd-like_sf"/>
</dbReference>
<dbReference type="EMBL" id="WPIN01000025">
    <property type="protein sequence ID" value="MVM35634.1"/>
    <property type="molecule type" value="Genomic_DNA"/>
</dbReference>
<proteinExistence type="predicted"/>
<sequence length="85" mass="9667">MPRLFLPYLLTTLVGWLCVSYSWAQAVFRVDSLPANGILLNKAWKWHLGDNPAWAKPEFDDSRWDTLNPAQLISTLDKLPQQGIG</sequence>
<protein>
    <submittedName>
        <fullName evidence="1">Uncharacterized protein</fullName>
    </submittedName>
</protein>
<dbReference type="Gene3D" id="2.60.120.260">
    <property type="entry name" value="Galactose-binding domain-like"/>
    <property type="match status" value="1"/>
</dbReference>
<dbReference type="Proteomes" id="UP000436006">
    <property type="component" value="Unassembled WGS sequence"/>
</dbReference>
<dbReference type="SUPFAM" id="SSF49785">
    <property type="entry name" value="Galactose-binding domain-like"/>
    <property type="match status" value="1"/>
</dbReference>
<comment type="caution">
    <text evidence="1">The sequence shown here is derived from an EMBL/GenBank/DDBJ whole genome shotgun (WGS) entry which is preliminary data.</text>
</comment>
<gene>
    <name evidence="1" type="ORF">GO755_36795</name>
</gene>
<organism evidence="1 2">
    <name type="scientific">Spirosoma arboris</name>
    <dbReference type="NCBI Taxonomy" id="2682092"/>
    <lineage>
        <taxon>Bacteria</taxon>
        <taxon>Pseudomonadati</taxon>
        <taxon>Bacteroidota</taxon>
        <taxon>Cytophagia</taxon>
        <taxon>Cytophagales</taxon>
        <taxon>Cytophagaceae</taxon>
        <taxon>Spirosoma</taxon>
    </lineage>
</organism>
<evidence type="ECO:0000313" key="2">
    <source>
        <dbReference type="Proteomes" id="UP000436006"/>
    </source>
</evidence>